<dbReference type="PRINTS" id="PR01006">
    <property type="entry name" value="FLGHOOKFLIE"/>
</dbReference>
<name>A1WUC4_HALHL</name>
<keyword evidence="6" id="KW-0969">Cilium</keyword>
<protein>
    <recommendedName>
        <fullName evidence="3 5">Flagellar hook-basal body complex protein FliE</fullName>
    </recommendedName>
</protein>
<evidence type="ECO:0000313" key="7">
    <source>
        <dbReference type="Proteomes" id="UP000000647"/>
    </source>
</evidence>
<keyword evidence="6" id="KW-0966">Cell projection</keyword>
<comment type="subcellular location">
    <subcellularLocation>
        <location evidence="1 5">Bacterial flagellum basal body</location>
    </subcellularLocation>
</comment>
<dbReference type="PANTHER" id="PTHR34653:SF1">
    <property type="entry name" value="FLAGELLAR HOOK-BASAL BODY COMPLEX PROTEIN FLIE"/>
    <property type="match status" value="1"/>
</dbReference>
<dbReference type="HOGENOM" id="CLU_147249_0_0_6"/>
<keyword evidence="4 5" id="KW-0975">Bacterial flagellum</keyword>
<dbReference type="GO" id="GO:0009425">
    <property type="term" value="C:bacterial-type flagellum basal body"/>
    <property type="evidence" value="ECO:0007669"/>
    <property type="project" value="UniProtKB-SubCell"/>
</dbReference>
<dbReference type="OrthoDB" id="8909229at2"/>
<sequence length="103" mass="11594">MSDFRIEQALAEMRAIGGQPVQQPQQDSPPVEEFSDLLRQAVEQVNDNQVDAKGMTDAFMNGEDVQLTDVMMSVQKADVSFEAMKEVRNQLLEAYQEIANMQV</sequence>
<dbReference type="NCBIfam" id="TIGR00205">
    <property type="entry name" value="fliE"/>
    <property type="match status" value="1"/>
</dbReference>
<dbReference type="PANTHER" id="PTHR34653">
    <property type="match status" value="1"/>
</dbReference>
<dbReference type="InterPro" id="IPR001624">
    <property type="entry name" value="FliE"/>
</dbReference>
<evidence type="ECO:0000256" key="1">
    <source>
        <dbReference type="ARBA" id="ARBA00004117"/>
    </source>
</evidence>
<dbReference type="KEGG" id="hha:Hhal_0499"/>
<comment type="similarity">
    <text evidence="2 5">Belongs to the FliE family.</text>
</comment>
<dbReference type="AlphaFoldDB" id="A1WUC4"/>
<evidence type="ECO:0000256" key="5">
    <source>
        <dbReference type="HAMAP-Rule" id="MF_00724"/>
    </source>
</evidence>
<proteinExistence type="inferred from homology"/>
<dbReference type="GO" id="GO:0005198">
    <property type="term" value="F:structural molecule activity"/>
    <property type="evidence" value="ECO:0007669"/>
    <property type="project" value="UniProtKB-UniRule"/>
</dbReference>
<accession>A1WUC4</accession>
<reference evidence="7" key="1">
    <citation type="submission" date="2006-12" db="EMBL/GenBank/DDBJ databases">
        <title>Complete sequence of Halorhodospira halophila SL1.</title>
        <authorList>
            <consortium name="US DOE Joint Genome Institute"/>
            <person name="Copeland A."/>
            <person name="Lucas S."/>
            <person name="Lapidus A."/>
            <person name="Barry K."/>
            <person name="Detter J.C."/>
            <person name="Glavina del Rio T."/>
            <person name="Hammon N."/>
            <person name="Israni S."/>
            <person name="Dalin E."/>
            <person name="Tice H."/>
            <person name="Pitluck S."/>
            <person name="Saunders E."/>
            <person name="Brettin T."/>
            <person name="Bruce D."/>
            <person name="Han C."/>
            <person name="Tapia R."/>
            <person name="Schmutz J."/>
            <person name="Larimer F."/>
            <person name="Land M."/>
            <person name="Hauser L."/>
            <person name="Kyrpides N."/>
            <person name="Mikhailova N."/>
            <person name="Hoff W."/>
            <person name="Richardson P."/>
        </authorList>
    </citation>
    <scope>NUCLEOTIDE SEQUENCE [LARGE SCALE GENOMIC DNA]</scope>
    <source>
        <strain evidence="7">DSM 244 / SL1</strain>
    </source>
</reference>
<dbReference type="STRING" id="349124.Hhal_0499"/>
<dbReference type="Proteomes" id="UP000000647">
    <property type="component" value="Chromosome"/>
</dbReference>
<dbReference type="eggNOG" id="COG1677">
    <property type="taxonomic scope" value="Bacteria"/>
</dbReference>
<keyword evidence="7" id="KW-1185">Reference proteome</keyword>
<dbReference type="Pfam" id="PF02049">
    <property type="entry name" value="FliE"/>
    <property type="match status" value="1"/>
</dbReference>
<keyword evidence="6" id="KW-0282">Flagellum</keyword>
<gene>
    <name evidence="5" type="primary">fliE</name>
    <name evidence="6" type="ordered locus">Hhal_0499</name>
</gene>
<evidence type="ECO:0000313" key="6">
    <source>
        <dbReference type="EMBL" id="ABM61286.1"/>
    </source>
</evidence>
<organism evidence="6 7">
    <name type="scientific">Halorhodospira halophila (strain DSM 244 / SL1)</name>
    <name type="common">Ectothiorhodospira halophila (strain DSM 244 / SL1)</name>
    <dbReference type="NCBI Taxonomy" id="349124"/>
    <lineage>
        <taxon>Bacteria</taxon>
        <taxon>Pseudomonadati</taxon>
        <taxon>Pseudomonadota</taxon>
        <taxon>Gammaproteobacteria</taxon>
        <taxon>Chromatiales</taxon>
        <taxon>Ectothiorhodospiraceae</taxon>
        <taxon>Halorhodospira</taxon>
    </lineage>
</organism>
<dbReference type="EMBL" id="CP000544">
    <property type="protein sequence ID" value="ABM61286.1"/>
    <property type="molecule type" value="Genomic_DNA"/>
</dbReference>
<reference evidence="6 7" key="2">
    <citation type="journal article" date="2013" name="Stand. Genomic Sci.">
        <title>Complete genome sequence of Halorhodospira halophila SL1.</title>
        <authorList>
            <person name="Challacombe J.F."/>
            <person name="Majid S."/>
            <person name="Deole R."/>
            <person name="Brettin T.S."/>
            <person name="Bruce D."/>
            <person name="Delano S.F."/>
            <person name="Detter J.C."/>
            <person name="Gleasner C.D."/>
            <person name="Han C.S."/>
            <person name="Misra M."/>
            <person name="Reitenga K.G."/>
            <person name="Mikhailova N."/>
            <person name="Woyke T."/>
            <person name="Pitluck S."/>
            <person name="Nolan M."/>
            <person name="Land M.L."/>
            <person name="Saunders E."/>
            <person name="Tapia R."/>
            <person name="Lapidus A."/>
            <person name="Ivanova N."/>
            <person name="Hoff W.D."/>
        </authorList>
    </citation>
    <scope>NUCLEOTIDE SEQUENCE [LARGE SCALE GENOMIC DNA]</scope>
    <source>
        <strain evidence="7">DSM 244 / SL1</strain>
    </source>
</reference>
<evidence type="ECO:0000256" key="2">
    <source>
        <dbReference type="ARBA" id="ARBA00009272"/>
    </source>
</evidence>
<dbReference type="RefSeq" id="WP_011813309.1">
    <property type="nucleotide sequence ID" value="NC_008789.1"/>
</dbReference>
<evidence type="ECO:0000256" key="3">
    <source>
        <dbReference type="ARBA" id="ARBA00018024"/>
    </source>
</evidence>
<dbReference type="GO" id="GO:0071973">
    <property type="term" value="P:bacterial-type flagellum-dependent cell motility"/>
    <property type="evidence" value="ECO:0007669"/>
    <property type="project" value="InterPro"/>
</dbReference>
<evidence type="ECO:0000256" key="4">
    <source>
        <dbReference type="ARBA" id="ARBA00023143"/>
    </source>
</evidence>
<dbReference type="GO" id="GO:0003774">
    <property type="term" value="F:cytoskeletal motor activity"/>
    <property type="evidence" value="ECO:0007669"/>
    <property type="project" value="InterPro"/>
</dbReference>
<dbReference type="HAMAP" id="MF_00724">
    <property type="entry name" value="FliE"/>
    <property type="match status" value="1"/>
</dbReference>